<proteinExistence type="predicted"/>
<comment type="caution">
    <text evidence="1">The sequence shown here is derived from an EMBL/GenBank/DDBJ whole genome shotgun (WGS) entry which is preliminary data.</text>
</comment>
<dbReference type="Proteomes" id="UP000440498">
    <property type="component" value="Unassembled WGS sequence"/>
</dbReference>
<protein>
    <submittedName>
        <fullName evidence="1">Uncharacterized protein</fullName>
    </submittedName>
</protein>
<dbReference type="RefSeq" id="WP_152839947.1">
    <property type="nucleotide sequence ID" value="NZ_WHUG01000009.1"/>
</dbReference>
<dbReference type="AlphaFoldDB" id="A0A6A7N6H1"/>
<keyword evidence="2" id="KW-1185">Reference proteome</keyword>
<reference evidence="1 2" key="1">
    <citation type="submission" date="2019-10" db="EMBL/GenBank/DDBJ databases">
        <title>Two novel species isolated from a subtropical stream in China.</title>
        <authorList>
            <person name="Lu H."/>
        </authorList>
    </citation>
    <scope>NUCLEOTIDE SEQUENCE [LARGE SCALE GENOMIC DNA]</scope>
    <source>
        <strain evidence="1 2">FT29W</strain>
    </source>
</reference>
<gene>
    <name evidence="1" type="ORF">GEV02_21080</name>
</gene>
<dbReference type="EMBL" id="WHUG01000009">
    <property type="protein sequence ID" value="MQA40650.1"/>
    <property type="molecule type" value="Genomic_DNA"/>
</dbReference>
<sequence>MNSMLQPNPLRLRPGIAGVIGFAAILLAGCSNDSTSGSNAPAKTSASAAGAEGAIKNDLELPAGEIGGKNLIAYAEGVFSSPKGDQFTKRFDDKPLQGGAFKFTVLYEEYRESLHFHYDPEKEKLKVWVAPDSTFHRAQNNDHEIEPKLDYLIVEHNSNYGTPQPMSNAFGVTTSVTPVYHKIFAVGNLRNTYIGLFPKEKYSSRDYIFYSRLEREIKISPEAGREAVKGLAMDVEGFVASGKDGHPVICKNTKTTATISYAYQETWDECVVQAKITRIAFHSPQLGMFAEWPVTDRNGGQRKR</sequence>
<evidence type="ECO:0000313" key="1">
    <source>
        <dbReference type="EMBL" id="MQA40650.1"/>
    </source>
</evidence>
<evidence type="ECO:0000313" key="2">
    <source>
        <dbReference type="Proteomes" id="UP000440498"/>
    </source>
</evidence>
<name>A0A6A7N6H1_9BURK</name>
<accession>A0A6A7N6H1</accession>
<organism evidence="1 2">
    <name type="scientific">Rugamonas aquatica</name>
    <dbReference type="NCBI Taxonomy" id="2743357"/>
    <lineage>
        <taxon>Bacteria</taxon>
        <taxon>Pseudomonadati</taxon>
        <taxon>Pseudomonadota</taxon>
        <taxon>Betaproteobacteria</taxon>
        <taxon>Burkholderiales</taxon>
        <taxon>Oxalobacteraceae</taxon>
        <taxon>Telluria group</taxon>
        <taxon>Rugamonas</taxon>
    </lineage>
</organism>